<reference key="2">
    <citation type="submission" date="2011-10" db="EMBL/GenBank/DDBJ databases">
        <title>The genome and transcriptome sequence of Clonorchis sinensis provide insights into the carcinogenic liver fluke.</title>
        <authorList>
            <person name="Wang X."/>
            <person name="Huang Y."/>
            <person name="Chen W."/>
            <person name="Liu H."/>
            <person name="Guo L."/>
            <person name="Chen Y."/>
            <person name="Luo F."/>
            <person name="Zhou W."/>
            <person name="Sun J."/>
            <person name="Mao Q."/>
            <person name="Liang P."/>
            <person name="Zhou C."/>
            <person name="Tian Y."/>
            <person name="Men J."/>
            <person name="Lv X."/>
            <person name="Huang L."/>
            <person name="Zhou J."/>
            <person name="Hu Y."/>
            <person name="Li R."/>
            <person name="Zhang F."/>
            <person name="Lei H."/>
            <person name="Li X."/>
            <person name="Hu X."/>
            <person name="Liang C."/>
            <person name="Xu J."/>
            <person name="Wu Z."/>
            <person name="Yu X."/>
        </authorList>
    </citation>
    <scope>NUCLEOTIDE SEQUENCE</scope>
    <source>
        <strain>Henan</strain>
    </source>
</reference>
<protein>
    <submittedName>
        <fullName evidence="1">Uncharacterized protein</fullName>
    </submittedName>
</protein>
<dbReference type="EMBL" id="DF143348">
    <property type="protein sequence ID" value="GAA52763.1"/>
    <property type="molecule type" value="Genomic_DNA"/>
</dbReference>
<dbReference type="Proteomes" id="UP000008909">
    <property type="component" value="Unassembled WGS sequence"/>
</dbReference>
<dbReference type="AlphaFoldDB" id="G7YII0"/>
<evidence type="ECO:0000313" key="2">
    <source>
        <dbReference type="Proteomes" id="UP000008909"/>
    </source>
</evidence>
<gene>
    <name evidence="1" type="ORF">CLF_108775</name>
</gene>
<keyword evidence="2" id="KW-1185">Reference proteome</keyword>
<organism evidence="1 2">
    <name type="scientific">Clonorchis sinensis</name>
    <name type="common">Chinese liver fluke</name>
    <dbReference type="NCBI Taxonomy" id="79923"/>
    <lineage>
        <taxon>Eukaryota</taxon>
        <taxon>Metazoa</taxon>
        <taxon>Spiralia</taxon>
        <taxon>Lophotrochozoa</taxon>
        <taxon>Platyhelminthes</taxon>
        <taxon>Trematoda</taxon>
        <taxon>Digenea</taxon>
        <taxon>Opisthorchiida</taxon>
        <taxon>Opisthorchiata</taxon>
        <taxon>Opisthorchiidae</taxon>
        <taxon>Clonorchis</taxon>
    </lineage>
</organism>
<name>G7YII0_CLOSI</name>
<accession>G7YII0</accession>
<proteinExistence type="predicted"/>
<reference evidence="1" key="1">
    <citation type="journal article" date="2011" name="Genome Biol.">
        <title>The draft genome of the carcinogenic human liver fluke Clonorchis sinensis.</title>
        <authorList>
            <person name="Wang X."/>
            <person name="Chen W."/>
            <person name="Huang Y."/>
            <person name="Sun J."/>
            <person name="Men J."/>
            <person name="Liu H."/>
            <person name="Luo F."/>
            <person name="Guo L."/>
            <person name="Lv X."/>
            <person name="Deng C."/>
            <person name="Zhou C."/>
            <person name="Fan Y."/>
            <person name="Li X."/>
            <person name="Huang L."/>
            <person name="Hu Y."/>
            <person name="Liang C."/>
            <person name="Hu X."/>
            <person name="Xu J."/>
            <person name="Yu X."/>
        </authorList>
    </citation>
    <scope>NUCLEOTIDE SEQUENCE [LARGE SCALE GENOMIC DNA]</scope>
    <source>
        <strain evidence="1">Henan</strain>
    </source>
</reference>
<evidence type="ECO:0000313" key="1">
    <source>
        <dbReference type="EMBL" id="GAA52763.1"/>
    </source>
</evidence>
<sequence length="976" mass="109265">MGTLVLHCNHMEILVESGKLQSGVYLRNGTLQQYDLPRFQWYGSTWNGQWMLYEGLAPIQKKQILMNCIQLKQLGPWQPFFALACRLLDACADSAQASGQLSMAGRQIYQGTLHLLTTFRAVLVADTSESELVESKVPYELVITIFGLSTRLSRYDSARDITTATELNQMIELFGLVIRRLDHKYPQVVPASKLDTMREELEAIVSHLYRSASSPTLELLNSILFGQIEAVHKTQCWTTTSLSPTISRHTRFMEHGCTIHICTPWMFERKCKPVLQTVHRIALVPAATASFIEEKQEKRKRAMLWGRQLDLEAGVARPTETQTFIIIIKDSNISVDTDPNFDRHCSIGALSLVYPFGQNSRKMQTVRYEHFQLQTRLLSDIIGRMPVVFPTGPTMSRGPSLISTYFYCTFTLNAPKEVVLAAPNHHSLQLVLAYEPLTCVLFCSVIIALRGSAYFDGAQVYGSVTHVHYCQVSETVILLSVIETMSSSNIIRKLLQLATDTTPPVQLDNSIFEYVTVTVAQAYASVLNKCTEPLDSDISSHVVTTFDRLWNDSPSLNGLERFACHWLVACLQSLLAHPGPSRRVVFDKLSSVFLRSPEKVHRKMLETRLCELLEVLPTICSPGPPGSATSDVCHWEGTGLFVQKTFYLVTLPLAKQINALSDALGISSSTEQQHSVEQLKETRIQVVSTVVELTTPSLSTRFRLRSSDHPETATAGCAGVGIILTHRVEGSLLVWIPGDTPLCAVHLATSTISVDRRENIKDQNGVTIVNKDERFDRLPNNKSPTNYHWILQVKVDGKPGTPYGVEGWPLSPLIINFLVDEIMRQTLEDLQNPGVQVASDDILVDLECADDVVLVFEEEEKAQLFLDELTRVIPSFDMPFALTKYEILLLDIRCLSHCIPPPVFAFAYGPIGTTFERGDMDDVFACLPRLLESTAGQTSDKMGSGYCADVKIRCSGRYYPDRRFQVKTSLNTFVYC</sequence>